<dbReference type="EMBL" id="SGXD01000001">
    <property type="protein sequence ID" value="RZS91126.1"/>
    <property type="molecule type" value="Genomic_DNA"/>
</dbReference>
<feature type="signal peptide" evidence="4">
    <location>
        <begin position="1"/>
        <end position="26"/>
    </location>
</feature>
<dbReference type="Proteomes" id="UP000293638">
    <property type="component" value="Unassembled WGS sequence"/>
</dbReference>
<dbReference type="GO" id="GO:0004553">
    <property type="term" value="F:hydrolase activity, hydrolyzing O-glycosyl compounds"/>
    <property type="evidence" value="ECO:0007669"/>
    <property type="project" value="InterPro"/>
</dbReference>
<evidence type="ECO:0000256" key="3">
    <source>
        <dbReference type="RuleBase" id="RU361153"/>
    </source>
</evidence>
<comment type="caution">
    <text evidence="6">The sequence shown here is derived from an EMBL/GenBank/DDBJ whole genome shotgun (WGS) entry which is preliminary data.</text>
</comment>
<evidence type="ECO:0000313" key="7">
    <source>
        <dbReference type="Proteomes" id="UP000293638"/>
    </source>
</evidence>
<dbReference type="InterPro" id="IPR017853">
    <property type="entry name" value="GH"/>
</dbReference>
<evidence type="ECO:0000256" key="2">
    <source>
        <dbReference type="ARBA" id="ARBA00023295"/>
    </source>
</evidence>
<dbReference type="Gene3D" id="3.20.20.80">
    <property type="entry name" value="Glycosidases"/>
    <property type="match status" value="1"/>
</dbReference>
<dbReference type="RefSeq" id="WP_231115976.1">
    <property type="nucleotide sequence ID" value="NZ_SGXD01000001.1"/>
</dbReference>
<keyword evidence="2 3" id="KW-0326">Glycosidase</keyword>
<dbReference type="InterPro" id="IPR001547">
    <property type="entry name" value="Glyco_hydro_5"/>
</dbReference>
<sequence length="333" mass="34771">MLPPRTRVRLLTSAAAALLAAPLVTAVGAPDAAAATSGIRGVNWADARDNYVAGWVIPTGLTASDTYATVRSKAAGILGGFQSQLGANTVRLPVNPQSVSSSWWASYKGAIDEARARGMSVVLGYWEADTSKDGTIDDTAAWNAMWDTVVTDYGSDSGVSFEPMNEPFGYSLSAWTSVASGWLSRHASVPRGRVLVSGTGYDDDVTGVCAASALSGTLLALHFYGYWANDTTRSAWTTNLSGRIGSCGSRTVIDEAGAPMTTGLQYSGGPQDGNTSTAYFAATTDYARANGIGLVYWPGLRSGDTYSITRQSGSGLAVNNASGVTQLRWGWGL</sequence>
<evidence type="ECO:0000313" key="6">
    <source>
        <dbReference type="EMBL" id="RZS91126.1"/>
    </source>
</evidence>
<accession>A0A4Q7NV52</accession>
<dbReference type="PROSITE" id="PS51318">
    <property type="entry name" value="TAT"/>
    <property type="match status" value="1"/>
</dbReference>
<comment type="similarity">
    <text evidence="3">Belongs to the glycosyl hydrolase 5 (cellulase A) family.</text>
</comment>
<keyword evidence="1 3" id="KW-0378">Hydrolase</keyword>
<feature type="domain" description="Glycoside hydrolase family 5" evidence="5">
    <location>
        <begin position="84"/>
        <end position="297"/>
    </location>
</feature>
<organism evidence="6 7">
    <name type="scientific">Motilibacter rhizosphaerae</name>
    <dbReference type="NCBI Taxonomy" id="598652"/>
    <lineage>
        <taxon>Bacteria</taxon>
        <taxon>Bacillati</taxon>
        <taxon>Actinomycetota</taxon>
        <taxon>Actinomycetes</taxon>
        <taxon>Motilibacterales</taxon>
        <taxon>Motilibacteraceae</taxon>
        <taxon>Motilibacter</taxon>
    </lineage>
</organism>
<reference evidence="6 7" key="1">
    <citation type="submission" date="2019-02" db="EMBL/GenBank/DDBJ databases">
        <title>Genomic Encyclopedia of Type Strains, Phase IV (KMG-IV): sequencing the most valuable type-strain genomes for metagenomic binning, comparative biology and taxonomic classification.</title>
        <authorList>
            <person name="Goeker M."/>
        </authorList>
    </citation>
    <scope>NUCLEOTIDE SEQUENCE [LARGE SCALE GENOMIC DNA]</scope>
    <source>
        <strain evidence="6 7">DSM 45622</strain>
    </source>
</reference>
<dbReference type="AlphaFoldDB" id="A0A4Q7NV52"/>
<gene>
    <name evidence="6" type="ORF">EV189_0359</name>
</gene>
<name>A0A4Q7NV52_9ACTN</name>
<dbReference type="GO" id="GO:0000272">
    <property type="term" value="P:polysaccharide catabolic process"/>
    <property type="evidence" value="ECO:0007669"/>
    <property type="project" value="InterPro"/>
</dbReference>
<dbReference type="SUPFAM" id="SSF51445">
    <property type="entry name" value="(Trans)glycosidases"/>
    <property type="match status" value="1"/>
</dbReference>
<dbReference type="InterPro" id="IPR006311">
    <property type="entry name" value="TAT_signal"/>
</dbReference>
<protein>
    <submittedName>
        <fullName evidence="6">Cellulase (Glycosyl hydrolase family 5)</fullName>
    </submittedName>
</protein>
<keyword evidence="4" id="KW-0732">Signal</keyword>
<evidence type="ECO:0000256" key="1">
    <source>
        <dbReference type="ARBA" id="ARBA00022801"/>
    </source>
</evidence>
<evidence type="ECO:0000259" key="5">
    <source>
        <dbReference type="Pfam" id="PF00150"/>
    </source>
</evidence>
<keyword evidence="7" id="KW-1185">Reference proteome</keyword>
<feature type="chain" id="PRO_5039268129" evidence="4">
    <location>
        <begin position="27"/>
        <end position="333"/>
    </location>
</feature>
<dbReference type="Pfam" id="PF00150">
    <property type="entry name" value="Cellulase"/>
    <property type="match status" value="1"/>
</dbReference>
<evidence type="ECO:0000256" key="4">
    <source>
        <dbReference type="SAM" id="SignalP"/>
    </source>
</evidence>
<proteinExistence type="inferred from homology"/>